<reference evidence="1 2" key="1">
    <citation type="submission" date="2006-10" db="EMBL/GenBank/DDBJ databases">
        <title>The Genome Sequence of Batrachochytrium dendrobatidis JEL423.</title>
        <authorList>
            <consortium name="The Broad Institute Genome Sequencing Platform"/>
            <person name="Birren B."/>
            <person name="Lander E."/>
            <person name="Galagan J."/>
            <person name="Cuomo C."/>
            <person name="Devon K."/>
            <person name="Jaffe D."/>
            <person name="Butler J."/>
            <person name="Alvarez P."/>
            <person name="Gnerre S."/>
            <person name="Grabherr M."/>
            <person name="Kleber M."/>
            <person name="Mauceli E."/>
            <person name="Brockman W."/>
            <person name="Young S."/>
            <person name="LaButti K."/>
            <person name="Sykes S."/>
            <person name="DeCaprio D."/>
            <person name="Crawford M."/>
            <person name="Koehrsen M."/>
            <person name="Engels R."/>
            <person name="Montgomery P."/>
            <person name="Pearson M."/>
            <person name="Howarth C."/>
            <person name="Larson L."/>
            <person name="White J."/>
            <person name="O'Leary S."/>
            <person name="Kodira C."/>
            <person name="Zeng Q."/>
            <person name="Yandava C."/>
            <person name="Alvarado L."/>
            <person name="Longcore J."/>
            <person name="James T."/>
        </authorList>
    </citation>
    <scope>NUCLEOTIDE SEQUENCE [LARGE SCALE GENOMIC DNA]</scope>
    <source>
        <strain evidence="1 2">JEL423</strain>
    </source>
</reference>
<dbReference type="EMBL" id="DS022306">
    <property type="protein sequence ID" value="OAJ41902.1"/>
    <property type="molecule type" value="Genomic_DNA"/>
</dbReference>
<gene>
    <name evidence="1" type="ORF">BDEG_25432</name>
</gene>
<proteinExistence type="predicted"/>
<dbReference type="InterPro" id="IPR027796">
    <property type="entry name" value="OTT_1508_deam-like"/>
</dbReference>
<dbReference type="VEuPathDB" id="FungiDB:BDEG_25432"/>
<dbReference type="PANTHER" id="PTHR33211:SF107">
    <property type="entry name" value="NON-SPECIFIC SERINE_THREONINE PROTEIN KINASE"/>
    <property type="match status" value="1"/>
</dbReference>
<dbReference type="Pfam" id="PF14441">
    <property type="entry name" value="OTT_1508_deam"/>
    <property type="match status" value="1"/>
</dbReference>
<dbReference type="AlphaFoldDB" id="A0A177WPV1"/>
<organism evidence="1 2">
    <name type="scientific">Batrachochytrium dendrobatidis (strain JEL423)</name>
    <dbReference type="NCBI Taxonomy" id="403673"/>
    <lineage>
        <taxon>Eukaryota</taxon>
        <taxon>Fungi</taxon>
        <taxon>Fungi incertae sedis</taxon>
        <taxon>Chytridiomycota</taxon>
        <taxon>Chytridiomycota incertae sedis</taxon>
        <taxon>Chytridiomycetes</taxon>
        <taxon>Rhizophydiales</taxon>
        <taxon>Rhizophydiales incertae sedis</taxon>
        <taxon>Batrachochytrium</taxon>
    </lineage>
</organism>
<dbReference type="Proteomes" id="UP000077115">
    <property type="component" value="Unassembled WGS sequence"/>
</dbReference>
<name>A0A177WPV1_BATDL</name>
<reference evidence="1 2" key="2">
    <citation type="submission" date="2016-05" db="EMBL/GenBank/DDBJ databases">
        <title>Lineage-specific infection strategies underlie the spectrum of fungal disease in amphibians.</title>
        <authorList>
            <person name="Cuomo C.A."/>
            <person name="Farrer R.A."/>
            <person name="James T."/>
            <person name="Longcore J."/>
            <person name="Birren B."/>
        </authorList>
    </citation>
    <scope>NUCLEOTIDE SEQUENCE [LARGE SCALE GENOMIC DNA]</scope>
    <source>
        <strain evidence="1 2">JEL423</strain>
    </source>
</reference>
<protein>
    <submittedName>
        <fullName evidence="1">Uncharacterized protein</fullName>
    </submittedName>
</protein>
<sequence length="399" mass="45940">MITTNSSQNQNPLLMNSNEETDDAVEYIPQAEHLQASPITKISPNQSPFSDTVGAKAEFELLCEQLKNPVQMVLKKDIVWSKRDPLHFWQSLAFTLRSEELTCTVVSSFVDTMGHNKLYIATNDPMTDSQQQETTEIINMFLDLKPVNEIAARLFPRHLSYIIKQFKKVLEPSICTFFKKFPNRLELLESLFKENNLPEELSKLMAELIFKQGLTLDDVGALMDLITDNRKVLRAMKDGITQDISKAARKMAFRLLKMIRLSEEIAFVWKKVQRHQQDIYLKSLAPQFQFISLDCHAELAILKTAKDCCKSTTLYIGVSERPCYCCSLFFKAIEENKSAEFNISIVTTHGKLYGRWNRIENCFDKEFNQVWAKVIKDYSAVKKPTQMATDDDDLLDVFK</sequence>
<evidence type="ECO:0000313" key="1">
    <source>
        <dbReference type="EMBL" id="OAJ41902.1"/>
    </source>
</evidence>
<dbReference type="OrthoDB" id="4851849at2759"/>
<accession>A0A177WPV1</accession>
<evidence type="ECO:0000313" key="2">
    <source>
        <dbReference type="Proteomes" id="UP000077115"/>
    </source>
</evidence>
<dbReference type="PANTHER" id="PTHR33211">
    <property type="entry name" value="EXPRESSED PROTEIN"/>
    <property type="match status" value="1"/>
</dbReference>